<dbReference type="EMBL" id="NJHN03000084">
    <property type="protein sequence ID" value="KAH9416924.1"/>
    <property type="molecule type" value="Genomic_DNA"/>
</dbReference>
<sequence>MMTVDYDLQTIVVSNILFYSKHYHVHRKNPLRLFNLVVDLLIRKLLLFKRLLSSTVIIMIIKTKQRLVISNKRRNCTEKKCYRNIPLANLVSRRPTDRFDFTATVVVVGSSLFELR</sequence>
<dbReference type="Proteomes" id="UP000887458">
    <property type="component" value="Unassembled WGS sequence"/>
</dbReference>
<evidence type="ECO:0000313" key="1">
    <source>
        <dbReference type="EMBL" id="KAH9416924.1"/>
    </source>
</evidence>
<name>A0ABQ8J2X6_DERPT</name>
<evidence type="ECO:0000313" key="2">
    <source>
        <dbReference type="Proteomes" id="UP000887458"/>
    </source>
</evidence>
<organism evidence="1 2">
    <name type="scientific">Dermatophagoides pteronyssinus</name>
    <name type="common">European house dust mite</name>
    <dbReference type="NCBI Taxonomy" id="6956"/>
    <lineage>
        <taxon>Eukaryota</taxon>
        <taxon>Metazoa</taxon>
        <taxon>Ecdysozoa</taxon>
        <taxon>Arthropoda</taxon>
        <taxon>Chelicerata</taxon>
        <taxon>Arachnida</taxon>
        <taxon>Acari</taxon>
        <taxon>Acariformes</taxon>
        <taxon>Sarcoptiformes</taxon>
        <taxon>Astigmata</taxon>
        <taxon>Psoroptidia</taxon>
        <taxon>Analgoidea</taxon>
        <taxon>Pyroglyphidae</taxon>
        <taxon>Dermatophagoidinae</taxon>
        <taxon>Dermatophagoides</taxon>
    </lineage>
</organism>
<keyword evidence="2" id="KW-1185">Reference proteome</keyword>
<reference evidence="1 2" key="2">
    <citation type="journal article" date="2022" name="Mol. Biol. Evol.">
        <title>Comparative Genomics Reveals Insights into the Divergent Evolution of Astigmatic Mites and Household Pest Adaptations.</title>
        <authorList>
            <person name="Xiong Q."/>
            <person name="Wan A.T."/>
            <person name="Liu X."/>
            <person name="Fung C.S."/>
            <person name="Xiao X."/>
            <person name="Malainual N."/>
            <person name="Hou J."/>
            <person name="Wang L."/>
            <person name="Wang M."/>
            <person name="Yang K.Y."/>
            <person name="Cui Y."/>
            <person name="Leung E.L."/>
            <person name="Nong W."/>
            <person name="Shin S.K."/>
            <person name="Au S.W."/>
            <person name="Jeong K.Y."/>
            <person name="Chew F.T."/>
            <person name="Hui J.H."/>
            <person name="Leung T.F."/>
            <person name="Tungtrongchitr A."/>
            <person name="Zhong N."/>
            <person name="Liu Z."/>
            <person name="Tsui S.K."/>
        </authorList>
    </citation>
    <scope>NUCLEOTIDE SEQUENCE [LARGE SCALE GENOMIC DNA]</scope>
    <source>
        <strain evidence="1">Derp</strain>
    </source>
</reference>
<proteinExistence type="predicted"/>
<gene>
    <name evidence="1" type="ORF">DERP_014821</name>
</gene>
<accession>A0ABQ8J2X6</accession>
<comment type="caution">
    <text evidence="1">The sequence shown here is derived from an EMBL/GenBank/DDBJ whole genome shotgun (WGS) entry which is preliminary data.</text>
</comment>
<reference evidence="1 2" key="1">
    <citation type="journal article" date="2018" name="J. Allergy Clin. Immunol.">
        <title>High-quality assembly of Dermatophagoides pteronyssinus genome and transcriptome reveals a wide range of novel allergens.</title>
        <authorList>
            <person name="Liu X.Y."/>
            <person name="Yang K.Y."/>
            <person name="Wang M.Q."/>
            <person name="Kwok J.S."/>
            <person name="Zeng X."/>
            <person name="Yang Z."/>
            <person name="Xiao X.J."/>
            <person name="Lau C.P."/>
            <person name="Li Y."/>
            <person name="Huang Z.M."/>
            <person name="Ba J.G."/>
            <person name="Yim A.K."/>
            <person name="Ouyang C.Y."/>
            <person name="Ngai S.M."/>
            <person name="Chan T.F."/>
            <person name="Leung E.L."/>
            <person name="Liu L."/>
            <person name="Liu Z.G."/>
            <person name="Tsui S.K."/>
        </authorList>
    </citation>
    <scope>NUCLEOTIDE SEQUENCE [LARGE SCALE GENOMIC DNA]</scope>
    <source>
        <strain evidence="1">Derp</strain>
    </source>
</reference>
<protein>
    <submittedName>
        <fullName evidence="1">Uncharacterized protein</fullName>
    </submittedName>
</protein>